<feature type="binding site" evidence="8">
    <location>
        <position position="432"/>
    </location>
    <ligand>
        <name>Zn(2+)</name>
        <dbReference type="ChEBI" id="CHEBI:29105"/>
        <label>2</label>
    </ligand>
</feature>
<evidence type="ECO:0000256" key="6">
    <source>
        <dbReference type="ARBA" id="ARBA00022840"/>
    </source>
</evidence>
<organism evidence="11 12">
    <name type="scientific">Motilibacter rhizosphaerae</name>
    <dbReference type="NCBI Taxonomy" id="598652"/>
    <lineage>
        <taxon>Bacteria</taxon>
        <taxon>Bacillati</taxon>
        <taxon>Actinomycetota</taxon>
        <taxon>Actinomycetes</taxon>
        <taxon>Motilibacterales</taxon>
        <taxon>Motilibacteraceae</taxon>
        <taxon>Motilibacter</taxon>
    </lineage>
</organism>
<proteinExistence type="inferred from homology"/>
<dbReference type="Gene3D" id="3.40.1440.60">
    <property type="entry name" value="PriA, 3(prime) DNA-binding domain"/>
    <property type="match status" value="1"/>
</dbReference>
<evidence type="ECO:0000256" key="3">
    <source>
        <dbReference type="ARBA" id="ARBA00022723"/>
    </source>
</evidence>
<dbReference type="GO" id="GO:1990077">
    <property type="term" value="C:primosome complex"/>
    <property type="evidence" value="ECO:0007669"/>
    <property type="project" value="UniProtKB-UniRule"/>
</dbReference>
<dbReference type="GO" id="GO:0008270">
    <property type="term" value="F:zinc ion binding"/>
    <property type="evidence" value="ECO:0007669"/>
    <property type="project" value="UniProtKB-UniRule"/>
</dbReference>
<evidence type="ECO:0000256" key="1">
    <source>
        <dbReference type="ARBA" id="ARBA00022515"/>
    </source>
</evidence>
<evidence type="ECO:0000256" key="4">
    <source>
        <dbReference type="ARBA" id="ARBA00022741"/>
    </source>
</evidence>
<keyword evidence="11" id="KW-0347">Helicase</keyword>
<reference evidence="11 12" key="1">
    <citation type="submission" date="2019-02" db="EMBL/GenBank/DDBJ databases">
        <title>Genomic Encyclopedia of Type Strains, Phase IV (KMG-IV): sequencing the most valuable type-strain genomes for metagenomic binning, comparative biology and taxonomic classification.</title>
        <authorList>
            <person name="Goeker M."/>
        </authorList>
    </citation>
    <scope>NUCLEOTIDE SEQUENCE [LARGE SCALE GENOMIC DNA]</scope>
    <source>
        <strain evidence="11 12">DSM 45622</strain>
    </source>
</reference>
<feature type="region of interest" description="Disordered" evidence="9">
    <location>
        <begin position="1"/>
        <end position="22"/>
    </location>
</feature>
<keyword evidence="2 8" id="KW-0235">DNA replication</keyword>
<evidence type="ECO:0000256" key="8">
    <source>
        <dbReference type="HAMAP-Rule" id="MF_00983"/>
    </source>
</evidence>
<dbReference type="EMBL" id="SGXD01000002">
    <property type="protein sequence ID" value="RZS89388.1"/>
    <property type="molecule type" value="Genomic_DNA"/>
</dbReference>
<feature type="binding site" evidence="8">
    <location>
        <position position="426"/>
    </location>
    <ligand>
        <name>Zn(2+)</name>
        <dbReference type="ChEBI" id="CHEBI:29105"/>
        <label>1</label>
    </ligand>
</feature>
<keyword evidence="5 8" id="KW-0862">Zinc</keyword>
<dbReference type="InterPro" id="IPR005259">
    <property type="entry name" value="PriA"/>
</dbReference>
<dbReference type="GO" id="GO:0043138">
    <property type="term" value="F:3'-5' DNA helicase activity"/>
    <property type="evidence" value="ECO:0007669"/>
    <property type="project" value="TreeGrafter"/>
</dbReference>
<comment type="caution">
    <text evidence="11">The sequence shown here is derived from an EMBL/GenBank/DDBJ whole genome shotgun (WGS) entry which is preliminary data.</text>
</comment>
<dbReference type="Proteomes" id="UP000293638">
    <property type="component" value="Unassembled WGS sequence"/>
</dbReference>
<feature type="binding site" evidence="8">
    <location>
        <position position="469"/>
    </location>
    <ligand>
        <name>Zn(2+)</name>
        <dbReference type="ChEBI" id="CHEBI:29105"/>
        <label>1</label>
    </ligand>
</feature>
<dbReference type="AlphaFoldDB" id="A0A4Q7NRJ8"/>
<keyword evidence="4 8" id="KW-0547">Nucleotide-binding</keyword>
<dbReference type="GO" id="GO:0006270">
    <property type="term" value="P:DNA replication initiation"/>
    <property type="evidence" value="ECO:0007669"/>
    <property type="project" value="TreeGrafter"/>
</dbReference>
<keyword evidence="12" id="KW-1185">Reference proteome</keyword>
<keyword evidence="7 8" id="KW-0238">DNA-binding</keyword>
<dbReference type="GO" id="GO:0006310">
    <property type="term" value="P:DNA recombination"/>
    <property type="evidence" value="ECO:0007669"/>
    <property type="project" value="InterPro"/>
</dbReference>
<feature type="compositionally biased region" description="Polar residues" evidence="9">
    <location>
        <begin position="1"/>
        <end position="12"/>
    </location>
</feature>
<dbReference type="Gene3D" id="3.40.50.300">
    <property type="entry name" value="P-loop containing nucleotide triphosphate hydrolases"/>
    <property type="match status" value="1"/>
</dbReference>
<comment type="caution">
    <text evidence="8">As this protein does not have any detectable helicase domains, it probably does not have helicase activity.</text>
</comment>
<evidence type="ECO:0000256" key="7">
    <source>
        <dbReference type="ARBA" id="ARBA00023125"/>
    </source>
</evidence>
<keyword evidence="11" id="KW-0378">Hydrolase</keyword>
<feature type="binding site" evidence="8">
    <location>
        <position position="457"/>
    </location>
    <ligand>
        <name>Zn(2+)</name>
        <dbReference type="ChEBI" id="CHEBI:29105"/>
        <label>2</label>
    </ligand>
</feature>
<evidence type="ECO:0000256" key="2">
    <source>
        <dbReference type="ARBA" id="ARBA00022705"/>
    </source>
</evidence>
<comment type="similarity">
    <text evidence="8">Belongs to the helicase family. PriA subfamily.</text>
</comment>
<sequence length="712" mass="74718">MTTAGPEQQQGTAEAPHTVPHEQLALVRERVRRAAPKPVDPPAAELPVARVALDVPLAHLDRPFDYLVPEGMSAGAQPGTRVRVRFAGRDVDGFVVAREPGSDHPGRLERVRRLVSPEPVLHPEVLELARRVADRYAGTLTDVLRLAVPPRHAAAEAEPAAEQEPAALPVADPAAWADYDGGPAALAALADGASPRVVWAVLPGPRWAAEVAQAVVATAASGRGALVLAPDQRDVDRLDAALTERLGEGRHVVLTAGLGPAERYRRYLRASRGEVRVVLGTRAAAFAPVQDLGLVLVWDDGDDSLAEPRAPYPHAREVALLRASAASSAGRPPALVLAGHAVTAEGALLVRSGWAAPLRAPRDVVRARAPRVVVPEREPGGEDPLAVAARIPTAAWRAASAALERGPVLVQVPRLGYLVRLACSRCRTPTACPSCSGPLALPAPGTSDADLPAALRCRWCATQVPGWRCPVCSSPGLRAVQVGAERTAEELGRAFPRARVLQSTGERSRARVPDRPAIVVATPGVEPVADAGYAAALLLDGGAMLARPALRAQEDALRRWLDAASLVRPAGEGGTVVVCLEGERPVVSALLRWDPFGHGLAELEEREPLGLPPAARVAVLSGAPATVAEAAVELDRLVREARLDGVRAGSVLELEPEPRPGSAPEPRARVLVRAPRRSGAGLAAALAALQAGRSARRARDPLRVVVDPVDLG</sequence>
<keyword evidence="1 8" id="KW-0639">Primosome</keyword>
<dbReference type="HAMAP" id="MF_00983">
    <property type="entry name" value="PriA"/>
    <property type="match status" value="1"/>
</dbReference>
<accession>A0A4Q7NRJ8</accession>
<feature type="domain" description="Primosomal protein N' 3' DNA-binding" evidence="10">
    <location>
        <begin position="50"/>
        <end position="149"/>
    </location>
</feature>
<evidence type="ECO:0000259" key="10">
    <source>
        <dbReference type="Pfam" id="PF17764"/>
    </source>
</evidence>
<feature type="binding site" evidence="8">
    <location>
        <position position="435"/>
    </location>
    <ligand>
        <name>Zn(2+)</name>
        <dbReference type="ChEBI" id="CHEBI:29105"/>
        <label>2</label>
    </ligand>
</feature>
<evidence type="ECO:0000313" key="12">
    <source>
        <dbReference type="Proteomes" id="UP000293638"/>
    </source>
</evidence>
<keyword evidence="3 8" id="KW-0479">Metal-binding</keyword>
<dbReference type="InterPro" id="IPR042115">
    <property type="entry name" value="PriA_3primeBD_sf"/>
</dbReference>
<protein>
    <recommendedName>
        <fullName evidence="8">Probable replication restart protein PriA</fullName>
    </recommendedName>
    <alternativeName>
        <fullName evidence="8">Putative ATP-dependent DNA helicase PriA</fullName>
    </alternativeName>
</protein>
<evidence type="ECO:0000256" key="5">
    <source>
        <dbReference type="ARBA" id="ARBA00022833"/>
    </source>
</evidence>
<evidence type="ECO:0000256" key="9">
    <source>
        <dbReference type="SAM" id="MobiDB-lite"/>
    </source>
</evidence>
<dbReference type="GO" id="GO:0006269">
    <property type="term" value="P:DNA replication, synthesis of primer"/>
    <property type="evidence" value="ECO:0007669"/>
    <property type="project" value="UniProtKB-KW"/>
</dbReference>
<dbReference type="PANTHER" id="PTHR30580">
    <property type="entry name" value="PRIMOSOMAL PROTEIN N"/>
    <property type="match status" value="1"/>
</dbReference>
<evidence type="ECO:0000313" key="11">
    <source>
        <dbReference type="EMBL" id="RZS89388.1"/>
    </source>
</evidence>
<dbReference type="InterPro" id="IPR027417">
    <property type="entry name" value="P-loop_NTPase"/>
</dbReference>
<dbReference type="GO" id="GO:0006302">
    <property type="term" value="P:double-strand break repair"/>
    <property type="evidence" value="ECO:0007669"/>
    <property type="project" value="InterPro"/>
</dbReference>
<comment type="subunit">
    <text evidence="8">Component of the replication restart primosome.</text>
</comment>
<dbReference type="PANTHER" id="PTHR30580:SF0">
    <property type="entry name" value="PRIMOSOMAL PROTEIN N"/>
    <property type="match status" value="1"/>
</dbReference>
<feature type="binding site" evidence="8">
    <location>
        <position position="423"/>
    </location>
    <ligand>
        <name>Zn(2+)</name>
        <dbReference type="ChEBI" id="CHEBI:29105"/>
        <label>1</label>
    </ligand>
</feature>
<keyword evidence="6 8" id="KW-0067">ATP-binding</keyword>
<dbReference type="InterPro" id="IPR041222">
    <property type="entry name" value="PriA_3primeBD"/>
</dbReference>
<dbReference type="Pfam" id="PF17764">
    <property type="entry name" value="PriA_3primeBD"/>
    <property type="match status" value="1"/>
</dbReference>
<comment type="cofactor">
    <cofactor evidence="8">
        <name>Zn(2+)</name>
        <dbReference type="ChEBI" id="CHEBI:29105"/>
    </cofactor>
    <text evidence="8">Binds 2 zinc ions per subunit.</text>
</comment>
<name>A0A4Q7NRJ8_9ACTN</name>
<dbReference type="GO" id="GO:0003677">
    <property type="term" value="F:DNA binding"/>
    <property type="evidence" value="ECO:0007669"/>
    <property type="project" value="UniProtKB-UniRule"/>
</dbReference>
<gene>
    <name evidence="8" type="primary">priA</name>
    <name evidence="11" type="ORF">EV189_1151</name>
</gene>
<comment type="function">
    <text evidence="8">Initiates the restart of stalled replication forks, which reloads the replicative helicase on sites other than the origin of replication. Recognizes and binds to abandoned replication forks and remodels them to uncover a helicase loading site. Promotes assembly of the primosome at these replication forks.</text>
</comment>
<dbReference type="SUPFAM" id="SSF52540">
    <property type="entry name" value="P-loop containing nucleoside triphosphate hydrolases"/>
    <property type="match status" value="1"/>
</dbReference>
<dbReference type="GO" id="GO:0005524">
    <property type="term" value="F:ATP binding"/>
    <property type="evidence" value="ECO:0007669"/>
    <property type="project" value="UniProtKB-UniRule"/>
</dbReference>
<dbReference type="RefSeq" id="WP_165400153.1">
    <property type="nucleotide sequence ID" value="NZ_SGXD01000002.1"/>
</dbReference>
<feature type="binding site" evidence="8">
    <location>
        <position position="460"/>
    </location>
    <ligand>
        <name>Zn(2+)</name>
        <dbReference type="ChEBI" id="CHEBI:29105"/>
        <label>2</label>
    </ligand>
</feature>
<feature type="binding site" evidence="8">
    <location>
        <position position="472"/>
    </location>
    <ligand>
        <name>Zn(2+)</name>
        <dbReference type="ChEBI" id="CHEBI:29105"/>
        <label>1</label>
    </ligand>
</feature>